<gene>
    <name evidence="16" type="ORF">HGRIS_012430</name>
</gene>
<keyword evidence="9" id="KW-0067">ATP-binding</keyword>
<protein>
    <recommendedName>
        <fullName evidence="2">FAD synthase</fullName>
        <ecNumber evidence="2">2.7.7.2</ecNumber>
    </recommendedName>
    <alternativeName>
        <fullName evidence="10">FAD pyrophosphorylase</fullName>
    </alternativeName>
    <alternativeName>
        <fullName evidence="11">FMN adenylyltransferase</fullName>
    </alternativeName>
</protein>
<evidence type="ECO:0000256" key="5">
    <source>
        <dbReference type="ARBA" id="ARBA00022679"/>
    </source>
</evidence>
<evidence type="ECO:0000256" key="8">
    <source>
        <dbReference type="ARBA" id="ARBA00022827"/>
    </source>
</evidence>
<evidence type="ECO:0000256" key="12">
    <source>
        <dbReference type="ARBA" id="ARBA00049494"/>
    </source>
</evidence>
<evidence type="ECO:0000256" key="2">
    <source>
        <dbReference type="ARBA" id="ARBA00012393"/>
    </source>
</evidence>
<evidence type="ECO:0000256" key="4">
    <source>
        <dbReference type="ARBA" id="ARBA00022643"/>
    </source>
</evidence>
<comment type="catalytic activity">
    <reaction evidence="12">
        <text>FMN + ATP + H(+) = FAD + diphosphate</text>
        <dbReference type="Rhea" id="RHEA:17237"/>
        <dbReference type="ChEBI" id="CHEBI:15378"/>
        <dbReference type="ChEBI" id="CHEBI:30616"/>
        <dbReference type="ChEBI" id="CHEBI:33019"/>
        <dbReference type="ChEBI" id="CHEBI:57692"/>
        <dbReference type="ChEBI" id="CHEBI:58210"/>
        <dbReference type="EC" id="2.7.7.2"/>
    </reaction>
</comment>
<evidence type="ECO:0000313" key="17">
    <source>
        <dbReference type="Proteomes" id="UP001556367"/>
    </source>
</evidence>
<accession>A0ABR3ISB4</accession>
<reference evidence="17" key="1">
    <citation type="submission" date="2024-06" db="EMBL/GenBank/DDBJ databases">
        <title>Multi-omics analyses provide insights into the biosynthesis of the anticancer antibiotic pleurotin in Hohenbuehelia grisea.</title>
        <authorList>
            <person name="Weaver J.A."/>
            <person name="Alberti F."/>
        </authorList>
    </citation>
    <scope>NUCLEOTIDE SEQUENCE [LARGE SCALE GENOMIC DNA]</scope>
    <source>
        <strain evidence="17">T-177</strain>
    </source>
</reference>
<dbReference type="PANTHER" id="PTHR23293:SF9">
    <property type="entry name" value="FAD SYNTHASE"/>
    <property type="match status" value="1"/>
</dbReference>
<evidence type="ECO:0000259" key="15">
    <source>
        <dbReference type="Pfam" id="PF01507"/>
    </source>
</evidence>
<keyword evidence="6" id="KW-0548">Nucleotidyltransferase</keyword>
<evidence type="ECO:0000256" key="3">
    <source>
        <dbReference type="ARBA" id="ARBA00022630"/>
    </source>
</evidence>
<evidence type="ECO:0000256" key="14">
    <source>
        <dbReference type="SAM" id="SignalP"/>
    </source>
</evidence>
<keyword evidence="14" id="KW-0732">Signal</keyword>
<sequence>MRLRLLTVLRLTPATAHAFPTRLHLTPPRYPYNNLKHPSGGPIRKFHPQMPVNGHHRALDCGRISQQVYDLASKDAASEPLAPLVKEALAVIDESLERHGSEHISLSFNGGKDCTVLLHLYAAALSRRLGPTESLKPIQAIYISVPSPFTILESFIEDCAHAYNLDLFHCHPALTASEPVESVTTPFANGKFTLSLDPAPHAVGKSKGGEGMRKALEIYQSRFPKVTGILIGTRRSDPHGAKLSHRNMTDPDWPQFERINPIINWEYKDVWDFLRKLEVPYCRLYDEGYTSLGSTFNTFPNPALLIQPSCTTDDTPHITTTDLTSDAEGSVPPPATPYSAFADVISPSTALSSVMNTTHTYPEADAGATLLTALENEGGVNLELADTTRNSLDPKSAVNGTFLSFSPVLSPAEGRHENGVLPGFSAPAPPRYRPAYELVDERLERAGRGSADPNAQSKRNTD</sequence>
<evidence type="ECO:0000256" key="1">
    <source>
        <dbReference type="ARBA" id="ARBA00004726"/>
    </source>
</evidence>
<evidence type="ECO:0000313" key="16">
    <source>
        <dbReference type="EMBL" id="KAL0946167.1"/>
    </source>
</evidence>
<comment type="caution">
    <text evidence="16">The sequence shown here is derived from an EMBL/GenBank/DDBJ whole genome shotgun (WGS) entry which is preliminary data.</text>
</comment>
<organism evidence="16 17">
    <name type="scientific">Hohenbuehelia grisea</name>
    <dbReference type="NCBI Taxonomy" id="104357"/>
    <lineage>
        <taxon>Eukaryota</taxon>
        <taxon>Fungi</taxon>
        <taxon>Dikarya</taxon>
        <taxon>Basidiomycota</taxon>
        <taxon>Agaricomycotina</taxon>
        <taxon>Agaricomycetes</taxon>
        <taxon>Agaricomycetidae</taxon>
        <taxon>Agaricales</taxon>
        <taxon>Pleurotineae</taxon>
        <taxon>Pleurotaceae</taxon>
        <taxon>Hohenbuehelia</taxon>
    </lineage>
</organism>
<dbReference type="Pfam" id="PF01507">
    <property type="entry name" value="PAPS_reduct"/>
    <property type="match status" value="1"/>
</dbReference>
<keyword evidence="17" id="KW-1185">Reference proteome</keyword>
<keyword evidence="7" id="KW-0547">Nucleotide-binding</keyword>
<evidence type="ECO:0000256" key="11">
    <source>
        <dbReference type="ARBA" id="ARBA00031871"/>
    </source>
</evidence>
<feature type="signal peptide" evidence="14">
    <location>
        <begin position="1"/>
        <end position="18"/>
    </location>
</feature>
<dbReference type="SUPFAM" id="SSF52402">
    <property type="entry name" value="Adenine nucleotide alpha hydrolases-like"/>
    <property type="match status" value="1"/>
</dbReference>
<proteinExistence type="predicted"/>
<dbReference type="InterPro" id="IPR014729">
    <property type="entry name" value="Rossmann-like_a/b/a_fold"/>
</dbReference>
<name>A0ABR3ISB4_9AGAR</name>
<evidence type="ECO:0000256" key="7">
    <source>
        <dbReference type="ARBA" id="ARBA00022741"/>
    </source>
</evidence>
<dbReference type="Proteomes" id="UP001556367">
    <property type="component" value="Unassembled WGS sequence"/>
</dbReference>
<evidence type="ECO:0000256" key="10">
    <source>
        <dbReference type="ARBA" id="ARBA00031145"/>
    </source>
</evidence>
<comment type="pathway">
    <text evidence="1">Cofactor biosynthesis; FAD biosynthesis; FAD from FMN: step 1/1.</text>
</comment>
<keyword evidence="4" id="KW-0288">FMN</keyword>
<dbReference type="PANTHER" id="PTHR23293">
    <property type="entry name" value="FAD SYNTHETASE-RELATED FMN ADENYLYLTRANSFERASE"/>
    <property type="match status" value="1"/>
</dbReference>
<feature type="chain" id="PRO_5045595131" description="FAD synthase" evidence="14">
    <location>
        <begin position="19"/>
        <end position="462"/>
    </location>
</feature>
<evidence type="ECO:0000256" key="13">
    <source>
        <dbReference type="SAM" id="MobiDB-lite"/>
    </source>
</evidence>
<evidence type="ECO:0000256" key="6">
    <source>
        <dbReference type="ARBA" id="ARBA00022695"/>
    </source>
</evidence>
<feature type="compositionally biased region" description="Polar residues" evidence="13">
    <location>
        <begin position="453"/>
        <end position="462"/>
    </location>
</feature>
<evidence type="ECO:0000256" key="9">
    <source>
        <dbReference type="ARBA" id="ARBA00022840"/>
    </source>
</evidence>
<feature type="domain" description="Phosphoadenosine phosphosulphate reductase" evidence="15">
    <location>
        <begin position="104"/>
        <end position="298"/>
    </location>
</feature>
<keyword evidence="8" id="KW-0274">FAD</keyword>
<dbReference type="EC" id="2.7.7.2" evidence="2"/>
<keyword evidence="5" id="KW-0808">Transferase</keyword>
<feature type="region of interest" description="Disordered" evidence="13">
    <location>
        <begin position="441"/>
        <end position="462"/>
    </location>
</feature>
<keyword evidence="3" id="KW-0285">Flavoprotein</keyword>
<dbReference type="CDD" id="cd23948">
    <property type="entry name" value="FAD_synthase"/>
    <property type="match status" value="1"/>
</dbReference>
<dbReference type="EMBL" id="JASNQZ010000015">
    <property type="protein sequence ID" value="KAL0946167.1"/>
    <property type="molecule type" value="Genomic_DNA"/>
</dbReference>
<dbReference type="Gene3D" id="3.40.50.620">
    <property type="entry name" value="HUPs"/>
    <property type="match status" value="1"/>
</dbReference>
<dbReference type="InterPro" id="IPR002500">
    <property type="entry name" value="PAPS_reduct_dom"/>
</dbReference>